<dbReference type="Proteomes" id="UP001241377">
    <property type="component" value="Unassembled WGS sequence"/>
</dbReference>
<protein>
    <submittedName>
        <fullName evidence="1">Uncharacterized protein</fullName>
    </submittedName>
</protein>
<accession>A0ACC2WQH9</accession>
<proteinExistence type="predicted"/>
<reference evidence="1" key="1">
    <citation type="submission" date="2023-04" db="EMBL/GenBank/DDBJ databases">
        <title>Draft Genome sequencing of Naganishia species isolated from polar environments using Oxford Nanopore Technology.</title>
        <authorList>
            <person name="Leo P."/>
            <person name="Venkateswaran K."/>
        </authorList>
    </citation>
    <scope>NUCLEOTIDE SEQUENCE</scope>
    <source>
        <strain evidence="1">MNA-CCFEE 5261</strain>
    </source>
</reference>
<evidence type="ECO:0000313" key="2">
    <source>
        <dbReference type="Proteomes" id="UP001241377"/>
    </source>
</evidence>
<comment type="caution">
    <text evidence="1">The sequence shown here is derived from an EMBL/GenBank/DDBJ whole genome shotgun (WGS) entry which is preliminary data.</text>
</comment>
<organism evidence="1 2">
    <name type="scientific">Naganishia cerealis</name>
    <dbReference type="NCBI Taxonomy" id="610337"/>
    <lineage>
        <taxon>Eukaryota</taxon>
        <taxon>Fungi</taxon>
        <taxon>Dikarya</taxon>
        <taxon>Basidiomycota</taxon>
        <taxon>Agaricomycotina</taxon>
        <taxon>Tremellomycetes</taxon>
        <taxon>Filobasidiales</taxon>
        <taxon>Filobasidiaceae</taxon>
        <taxon>Naganishia</taxon>
    </lineage>
</organism>
<name>A0ACC2WQH9_9TREE</name>
<gene>
    <name evidence="1" type="ORF">QFC19_000096</name>
</gene>
<sequence length="602" mass="65105">MRFPTAFVALPAVLAFLGVVSAVPAASPLEEDGLCAGKTSGIVCNKQHQYGQCGVSGLEGGWRDCAPGTTCLGDLCVAKLDAAGGTPAPAEESESLSEELPSPFTPSAKQELGVPTPNIPADGGIQPTQPATSSNGVLPISTAPGVHPAVPEGSENDETETENPSVKLTLATETGTPPLKLTLPTETAHPQTPAVPMIENPSDGAISSNSTTSVPSPECKPDYYNKCRSQPIYNKFTKEGPRKVAYWQTYDGVAKETSEYDYKQLQGLTHLILFSVSMAKVAPAWEIGNERTLPVGVVDAARKQNIAVMVAFGGWDLDALYKQQTTADGFIALGNKIADFAIDGGYDGIDIDHEYPVASQSQIWPEMIKAISKRCKDRGVPDMIISVALPGVPVYEPTDPSKPIEYVLNGYTQELFAAIDSSVDFYNLMTYPKSFSMPNATACDTSKGLGCLFQNLTEESSGTYRYRPDYNWFSSDWSIPTQAFFNQSQLSIQEYINGKDGSVTAPTKEYYDEDFKADTFYDKPREIFWTWQGPFAIKETCEALKNSGVGGQMAFAVGMDTTDLPHWSAWINCVKGWKEATSEQEAEVPTAQRESEVPTGQQ</sequence>
<keyword evidence="2" id="KW-1185">Reference proteome</keyword>
<evidence type="ECO:0000313" key="1">
    <source>
        <dbReference type="EMBL" id="KAJ9113902.1"/>
    </source>
</evidence>
<dbReference type="EMBL" id="JASBWR010000001">
    <property type="protein sequence ID" value="KAJ9113902.1"/>
    <property type="molecule type" value="Genomic_DNA"/>
</dbReference>